<protein>
    <recommendedName>
        <fullName evidence="5">Ubiquitin-like protease family profile domain-containing protein</fullName>
    </recommendedName>
</protein>
<dbReference type="InterPro" id="IPR038765">
    <property type="entry name" value="Papain-like_cys_pep_sf"/>
</dbReference>
<evidence type="ECO:0000313" key="7">
    <source>
        <dbReference type="Proteomes" id="UP000714275"/>
    </source>
</evidence>
<dbReference type="AlphaFoldDB" id="A0A9P6ZWR1"/>
<reference evidence="6" key="1">
    <citation type="journal article" date="2020" name="New Phytol.">
        <title>Comparative genomics reveals dynamic genome evolution in host specialist ectomycorrhizal fungi.</title>
        <authorList>
            <person name="Lofgren L.A."/>
            <person name="Nguyen N.H."/>
            <person name="Vilgalys R."/>
            <person name="Ruytinx J."/>
            <person name="Liao H.L."/>
            <person name="Branco S."/>
            <person name="Kuo A."/>
            <person name="LaButti K."/>
            <person name="Lipzen A."/>
            <person name="Andreopoulos W."/>
            <person name="Pangilinan J."/>
            <person name="Riley R."/>
            <person name="Hundley H."/>
            <person name="Na H."/>
            <person name="Barry K."/>
            <person name="Grigoriev I.V."/>
            <person name="Stajich J.E."/>
            <person name="Kennedy P.G."/>
        </authorList>
    </citation>
    <scope>NUCLEOTIDE SEQUENCE</scope>
    <source>
        <strain evidence="6">DOB743</strain>
    </source>
</reference>
<sequence length="305" mass="35125">MQGKEETYKLIGRVMDALVILPWAGNIKGFESEGPIYELARYTTNDWLTDVHESQMLDLLRKKVRQTPGGFKIEIENTYFYGFLQKAYKTCQTKEYEEDKYFIHAHEIGHALSSGLRRQVAFLVNINDNHWVAVILDFVHDLILLGDSLDQNKHVMKDILEWWTKHHSGRQFTVQPLAITCQQDIFSCGLLSFNALAHHFLPGLYPLVDAMLVANGRLEMMLEVIEQHLDQVHTPLLLSDLLIINKPRVLNQSAKTSNLHSRRKPLTPQRTTPKLPMPHPSLTQVIVRMTHLMPLMTTQEISNLI</sequence>
<evidence type="ECO:0000256" key="4">
    <source>
        <dbReference type="SAM" id="MobiDB-lite"/>
    </source>
</evidence>
<evidence type="ECO:0000256" key="3">
    <source>
        <dbReference type="ARBA" id="ARBA00022801"/>
    </source>
</evidence>
<dbReference type="InterPro" id="IPR003653">
    <property type="entry name" value="Peptidase_C48_C"/>
</dbReference>
<dbReference type="GO" id="GO:0019783">
    <property type="term" value="F:ubiquitin-like protein peptidase activity"/>
    <property type="evidence" value="ECO:0007669"/>
    <property type="project" value="UniProtKB-ARBA"/>
</dbReference>
<dbReference type="GO" id="GO:0006508">
    <property type="term" value="P:proteolysis"/>
    <property type="evidence" value="ECO:0007669"/>
    <property type="project" value="UniProtKB-KW"/>
</dbReference>
<comment type="similarity">
    <text evidence="1">Belongs to the peptidase C48 family.</text>
</comment>
<dbReference type="SUPFAM" id="SSF54001">
    <property type="entry name" value="Cysteine proteinases"/>
    <property type="match status" value="1"/>
</dbReference>
<evidence type="ECO:0000256" key="1">
    <source>
        <dbReference type="ARBA" id="ARBA00005234"/>
    </source>
</evidence>
<feature type="domain" description="Ubiquitin-like protease family profile" evidence="5">
    <location>
        <begin position="1"/>
        <end position="199"/>
    </location>
</feature>
<evidence type="ECO:0000313" key="6">
    <source>
        <dbReference type="EMBL" id="KAG1778132.1"/>
    </source>
</evidence>
<dbReference type="GO" id="GO:0008234">
    <property type="term" value="F:cysteine-type peptidase activity"/>
    <property type="evidence" value="ECO:0007669"/>
    <property type="project" value="InterPro"/>
</dbReference>
<keyword evidence="3" id="KW-0378">Hydrolase</keyword>
<dbReference type="EMBL" id="JABBWD010000017">
    <property type="protein sequence ID" value="KAG1778132.1"/>
    <property type="molecule type" value="Genomic_DNA"/>
</dbReference>
<dbReference type="Proteomes" id="UP000714275">
    <property type="component" value="Unassembled WGS sequence"/>
</dbReference>
<keyword evidence="2" id="KW-0645">Protease</keyword>
<keyword evidence="7" id="KW-1185">Reference proteome</keyword>
<evidence type="ECO:0000259" key="5">
    <source>
        <dbReference type="PROSITE" id="PS50600"/>
    </source>
</evidence>
<accession>A0A9P6ZWR1</accession>
<dbReference type="PROSITE" id="PS50600">
    <property type="entry name" value="ULP_PROTEASE"/>
    <property type="match status" value="1"/>
</dbReference>
<proteinExistence type="inferred from homology"/>
<organism evidence="6 7">
    <name type="scientific">Suillus placidus</name>
    <dbReference type="NCBI Taxonomy" id="48579"/>
    <lineage>
        <taxon>Eukaryota</taxon>
        <taxon>Fungi</taxon>
        <taxon>Dikarya</taxon>
        <taxon>Basidiomycota</taxon>
        <taxon>Agaricomycotina</taxon>
        <taxon>Agaricomycetes</taxon>
        <taxon>Agaricomycetidae</taxon>
        <taxon>Boletales</taxon>
        <taxon>Suillineae</taxon>
        <taxon>Suillaceae</taxon>
        <taxon>Suillus</taxon>
    </lineage>
</organism>
<dbReference type="OrthoDB" id="2979847at2759"/>
<dbReference type="Gene3D" id="3.40.395.10">
    <property type="entry name" value="Adenoviral Proteinase, Chain A"/>
    <property type="match status" value="1"/>
</dbReference>
<name>A0A9P6ZWR1_9AGAM</name>
<feature type="region of interest" description="Disordered" evidence="4">
    <location>
        <begin position="254"/>
        <end position="279"/>
    </location>
</feature>
<gene>
    <name evidence="6" type="ORF">EV702DRAFT_968606</name>
</gene>
<comment type="caution">
    <text evidence="6">The sequence shown here is derived from an EMBL/GenBank/DDBJ whole genome shotgun (WGS) entry which is preliminary data.</text>
</comment>
<evidence type="ECO:0000256" key="2">
    <source>
        <dbReference type="ARBA" id="ARBA00022670"/>
    </source>
</evidence>